<reference evidence="1" key="1">
    <citation type="submission" date="2021-06" db="EMBL/GenBank/DDBJ databases">
        <authorList>
            <person name="Kallberg Y."/>
            <person name="Tangrot J."/>
            <person name="Rosling A."/>
        </authorList>
    </citation>
    <scope>NUCLEOTIDE SEQUENCE</scope>
    <source>
        <strain evidence="1">MA453B</strain>
    </source>
</reference>
<accession>A0A9N9PB09</accession>
<dbReference type="Proteomes" id="UP000789405">
    <property type="component" value="Unassembled WGS sequence"/>
</dbReference>
<name>A0A9N9PB09_9GLOM</name>
<dbReference type="EMBL" id="CAJVPY010063447">
    <property type="protein sequence ID" value="CAG8823442.1"/>
    <property type="molecule type" value="Genomic_DNA"/>
</dbReference>
<feature type="non-terminal residue" evidence="1">
    <location>
        <position position="1"/>
    </location>
</feature>
<comment type="caution">
    <text evidence="1">The sequence shown here is derived from an EMBL/GenBank/DDBJ whole genome shotgun (WGS) entry which is preliminary data.</text>
</comment>
<evidence type="ECO:0000313" key="2">
    <source>
        <dbReference type="Proteomes" id="UP000789405"/>
    </source>
</evidence>
<protein>
    <submittedName>
        <fullName evidence="1">10849_t:CDS:1</fullName>
    </submittedName>
</protein>
<keyword evidence="2" id="KW-1185">Reference proteome</keyword>
<proteinExistence type="predicted"/>
<dbReference type="AlphaFoldDB" id="A0A9N9PB09"/>
<organism evidence="1 2">
    <name type="scientific">Dentiscutata erythropus</name>
    <dbReference type="NCBI Taxonomy" id="1348616"/>
    <lineage>
        <taxon>Eukaryota</taxon>
        <taxon>Fungi</taxon>
        <taxon>Fungi incertae sedis</taxon>
        <taxon>Mucoromycota</taxon>
        <taxon>Glomeromycotina</taxon>
        <taxon>Glomeromycetes</taxon>
        <taxon>Diversisporales</taxon>
        <taxon>Gigasporaceae</taxon>
        <taxon>Dentiscutata</taxon>
    </lineage>
</organism>
<feature type="non-terminal residue" evidence="1">
    <location>
        <position position="51"/>
    </location>
</feature>
<gene>
    <name evidence="1" type="ORF">DERYTH_LOCUS27498</name>
</gene>
<sequence>KSNTPMHSRLLEKISNIKINDLTYDDPLANGVIDLEYNYFQVAEEEFDVLL</sequence>
<dbReference type="OrthoDB" id="2437261at2759"/>
<evidence type="ECO:0000313" key="1">
    <source>
        <dbReference type="EMBL" id="CAG8823442.1"/>
    </source>
</evidence>